<evidence type="ECO:0000256" key="1">
    <source>
        <dbReference type="SAM" id="Phobius"/>
    </source>
</evidence>
<dbReference type="AlphaFoldDB" id="D4RYV9"/>
<feature type="transmembrane region" description="Helical" evidence="1">
    <location>
        <begin position="155"/>
        <end position="177"/>
    </location>
</feature>
<proteinExistence type="predicted"/>
<feature type="transmembrane region" description="Helical" evidence="1">
    <location>
        <begin position="75"/>
        <end position="93"/>
    </location>
</feature>
<feature type="transmembrane region" description="Helical" evidence="1">
    <location>
        <begin position="216"/>
        <end position="235"/>
    </location>
</feature>
<dbReference type="HOGENOM" id="CLU_1164162_0_0_9"/>
<feature type="transmembrane region" description="Helical" evidence="1">
    <location>
        <begin position="189"/>
        <end position="210"/>
    </location>
</feature>
<keyword evidence="3" id="KW-1185">Reference proteome</keyword>
<evidence type="ECO:0000313" key="3">
    <source>
        <dbReference type="Proteomes" id="UP000006238"/>
    </source>
</evidence>
<reference evidence="2 3" key="1">
    <citation type="submission" date="2010-02" db="EMBL/GenBank/DDBJ databases">
        <authorList>
            <person name="Weinstock G."/>
            <person name="Sodergren E."/>
            <person name="Clifton S."/>
            <person name="Fulton L."/>
            <person name="Fulton B."/>
            <person name="Courtney L."/>
            <person name="Fronick C."/>
            <person name="Harrison M."/>
            <person name="Strong C."/>
            <person name="Farmer C."/>
            <person name="Delahaunty K."/>
            <person name="Markovic C."/>
            <person name="Hall O."/>
            <person name="Minx P."/>
            <person name="Tomlinson C."/>
            <person name="Mitreva M."/>
            <person name="Nelson J."/>
            <person name="Hou S."/>
            <person name="Wollam A."/>
            <person name="Pepin K.H."/>
            <person name="Johnson M."/>
            <person name="Bhonagiri V."/>
            <person name="Zhang X."/>
            <person name="Suruliraj S."/>
            <person name="Warren W."/>
            <person name="Chinwalla A."/>
            <person name="Mardis E.R."/>
            <person name="Wilson R.K."/>
        </authorList>
    </citation>
    <scope>NUCLEOTIDE SEQUENCE [LARGE SCALE GENOMIC DNA]</scope>
    <source>
        <strain evidence="2 3">DSM 2876</strain>
    </source>
</reference>
<dbReference type="RefSeq" id="WP_005602279.1">
    <property type="nucleotide sequence ID" value="NZ_GG663522.1"/>
</dbReference>
<accession>D4RYV9</accession>
<comment type="caution">
    <text evidence="2">The sequence shown here is derived from an EMBL/GenBank/DDBJ whole genome shotgun (WGS) entry which is preliminary data.</text>
</comment>
<keyword evidence="1" id="KW-1133">Transmembrane helix</keyword>
<keyword evidence="1" id="KW-0812">Transmembrane</keyword>
<sequence length="238" mass="26621">MLINWLIMGYFLILFGERIQSLIRSFADKNLSMWGDGFSRYVNGICILSLAASVILLFTINRDFLKALLSDGTQVNAKMICITIGVILVSGMVHTEYTIPGIQFASYGFLIAALVIRTAKNNAMANDNILLWLSLVYLIFFSMAIPVVYKSHIEYAGLFHIIEAVVSLVLVAAFAYMAYRVFNNDAVNLFMLLPIIIAVIGDVVILSLRWKEQVNTFVLIFIIASAVMWLAGFIASRR</sequence>
<feature type="transmembrane region" description="Helical" evidence="1">
    <location>
        <begin position="41"/>
        <end position="60"/>
    </location>
</feature>
<organism evidence="2 3">
    <name type="scientific">Eshraghiella crossota DSM 2876</name>
    <dbReference type="NCBI Taxonomy" id="511680"/>
    <lineage>
        <taxon>Bacteria</taxon>
        <taxon>Bacillati</taxon>
        <taxon>Bacillota</taxon>
        <taxon>Clostridia</taxon>
        <taxon>Lachnospirales</taxon>
        <taxon>Lachnospiraceae</taxon>
        <taxon>Eshraghiella</taxon>
    </lineage>
</organism>
<keyword evidence="1" id="KW-0472">Membrane</keyword>
<feature type="transmembrane region" description="Helical" evidence="1">
    <location>
        <begin position="129"/>
        <end position="149"/>
    </location>
</feature>
<dbReference type="GeneID" id="98918896"/>
<dbReference type="Proteomes" id="UP000006238">
    <property type="component" value="Unassembled WGS sequence"/>
</dbReference>
<protein>
    <submittedName>
        <fullName evidence="2">Uncharacterized protein</fullName>
    </submittedName>
</protein>
<name>D4RYV9_9FIRM</name>
<gene>
    <name evidence="2" type="ORF">BUTYVIB_01023</name>
</gene>
<dbReference type="EMBL" id="ABWN01000024">
    <property type="protein sequence ID" value="EFF68808.1"/>
    <property type="molecule type" value="Genomic_DNA"/>
</dbReference>
<feature type="transmembrane region" description="Helical" evidence="1">
    <location>
        <begin position="99"/>
        <end position="117"/>
    </location>
</feature>
<evidence type="ECO:0000313" key="2">
    <source>
        <dbReference type="EMBL" id="EFF68808.1"/>
    </source>
</evidence>